<keyword evidence="4" id="KW-1185">Reference proteome</keyword>
<evidence type="ECO:0000313" key="5">
    <source>
        <dbReference type="Proteomes" id="UP000232188"/>
    </source>
</evidence>
<dbReference type="Proteomes" id="UP000232188">
    <property type="component" value="Unassembled WGS sequence"/>
</dbReference>
<evidence type="ECO:0000313" key="3">
    <source>
        <dbReference type="EMBL" id="PJZ63953.1"/>
    </source>
</evidence>
<feature type="domain" description="DUF5615" evidence="1">
    <location>
        <begin position="13"/>
        <end position="75"/>
    </location>
</feature>
<sequence length="86" mass="9940">MHRITFNPDFCHGKTKTPDSEIISFCDSGEGILSSKDSDFLDSYLIRKKPRRLLPVTTDHIKNQNLFFLFEQFLPAMIGEFSANDR</sequence>
<dbReference type="RefSeq" id="WP_338063554.1">
    <property type="nucleotide sequence ID" value="NZ_NPDU01000001.1"/>
</dbReference>
<evidence type="ECO:0000313" key="2">
    <source>
        <dbReference type="EMBL" id="PJZ53239.1"/>
    </source>
</evidence>
<reference evidence="4 5" key="1">
    <citation type="submission" date="2017-07" db="EMBL/GenBank/DDBJ databases">
        <title>Leptospira spp. isolated from tropical soils.</title>
        <authorList>
            <person name="Thibeaux R."/>
            <person name="Iraola G."/>
            <person name="Ferres I."/>
            <person name="Bierque E."/>
            <person name="Girault D."/>
            <person name="Soupe-Gilbert M.-E."/>
            <person name="Picardeau M."/>
            <person name="Goarant C."/>
        </authorList>
    </citation>
    <scope>NUCLEOTIDE SEQUENCE [LARGE SCALE GENOMIC DNA]</scope>
    <source>
        <strain evidence="2 5">FH2-B-C1</strain>
        <strain evidence="3 4">FH2-B-D1</strain>
    </source>
</reference>
<comment type="caution">
    <text evidence="2">The sequence shown here is derived from an EMBL/GenBank/DDBJ whole genome shotgun (WGS) entry which is preliminary data.</text>
</comment>
<proteinExistence type="predicted"/>
<dbReference type="EMBL" id="NPDV01000008">
    <property type="protein sequence ID" value="PJZ53239.1"/>
    <property type="molecule type" value="Genomic_DNA"/>
</dbReference>
<dbReference type="InterPro" id="IPR041049">
    <property type="entry name" value="DUF5615"/>
</dbReference>
<gene>
    <name evidence="3" type="ORF">CH376_00570</name>
    <name evidence="2" type="ORF">CH380_10540</name>
</gene>
<evidence type="ECO:0000259" key="1">
    <source>
        <dbReference type="Pfam" id="PF18480"/>
    </source>
</evidence>
<evidence type="ECO:0000313" key="4">
    <source>
        <dbReference type="Proteomes" id="UP000232149"/>
    </source>
</evidence>
<dbReference type="Pfam" id="PF18480">
    <property type="entry name" value="DUF5615"/>
    <property type="match status" value="1"/>
</dbReference>
<name>A0A2M9YP09_9LEPT</name>
<protein>
    <recommendedName>
        <fullName evidence="1">DUF5615 domain-containing protein</fullName>
    </recommendedName>
</protein>
<organism evidence="2 5">
    <name type="scientific">Leptospira adleri</name>
    <dbReference type="NCBI Taxonomy" id="2023186"/>
    <lineage>
        <taxon>Bacteria</taxon>
        <taxon>Pseudomonadati</taxon>
        <taxon>Spirochaetota</taxon>
        <taxon>Spirochaetia</taxon>
        <taxon>Leptospirales</taxon>
        <taxon>Leptospiraceae</taxon>
        <taxon>Leptospira</taxon>
    </lineage>
</organism>
<dbReference type="AlphaFoldDB" id="A0A2M9YP09"/>
<dbReference type="Proteomes" id="UP000232149">
    <property type="component" value="Unassembled WGS sequence"/>
</dbReference>
<dbReference type="EMBL" id="NPDU01000001">
    <property type="protein sequence ID" value="PJZ63953.1"/>
    <property type="molecule type" value="Genomic_DNA"/>
</dbReference>
<accession>A0A2M9YP09</accession>